<dbReference type="PROSITE" id="PS51668">
    <property type="entry name" value="TSAA_2"/>
    <property type="match status" value="1"/>
</dbReference>
<gene>
    <name evidence="4" type="ORF">SAMN04488518_106251</name>
</gene>
<dbReference type="PANTHER" id="PTHR12818">
    <property type="entry name" value="TRNA (ADENINE(37)-N6)-METHYLTRANSFERASE"/>
    <property type="match status" value="1"/>
</dbReference>
<dbReference type="InterPro" id="IPR040372">
    <property type="entry name" value="YaeB-like"/>
</dbReference>
<feature type="domain" description="TsaA-like" evidence="3">
    <location>
        <begin position="5"/>
        <end position="137"/>
    </location>
</feature>
<dbReference type="RefSeq" id="WP_093520126.1">
    <property type="nucleotide sequence ID" value="NZ_FOSK01000006.1"/>
</dbReference>
<organism evidence="4 5">
    <name type="scientific">Pseudovibrio ascidiaceicola</name>
    <dbReference type="NCBI Taxonomy" id="285279"/>
    <lineage>
        <taxon>Bacteria</taxon>
        <taxon>Pseudomonadati</taxon>
        <taxon>Pseudomonadota</taxon>
        <taxon>Alphaproteobacteria</taxon>
        <taxon>Hyphomicrobiales</taxon>
        <taxon>Stappiaceae</taxon>
        <taxon>Pseudovibrio</taxon>
    </lineage>
</organism>
<dbReference type="Proteomes" id="UP000199598">
    <property type="component" value="Unassembled WGS sequence"/>
</dbReference>
<comment type="similarity">
    <text evidence="2">Belongs to the tRNA methyltransferase O family.</text>
</comment>
<dbReference type="Gene3D" id="2.40.30.70">
    <property type="entry name" value="YaeB-like"/>
    <property type="match status" value="1"/>
</dbReference>
<sequence>MTGELIYIGHIETPYFDVEDCPNNIQPEGPECKVILKHDYWAGLKGLQPGQAIMLLYWFENTQRSLIQQKGCSHSTDDLIGSFALRSPHRPNPIAVSQLPILSIGDGVITVRGLDCLNETKLLDIKPAILHEAVRPKP</sequence>
<evidence type="ECO:0000256" key="1">
    <source>
        <dbReference type="ARBA" id="ARBA00022691"/>
    </source>
</evidence>
<evidence type="ECO:0000313" key="4">
    <source>
        <dbReference type="EMBL" id="SFK56643.1"/>
    </source>
</evidence>
<comment type="caution">
    <text evidence="4">The sequence shown here is derived from an EMBL/GenBank/DDBJ whole genome shotgun (WGS) entry which is preliminary data.</text>
</comment>
<proteinExistence type="inferred from homology"/>
<dbReference type="PANTHER" id="PTHR12818:SF0">
    <property type="entry name" value="TRNA (ADENINE(37)-N6)-METHYLTRANSFERASE"/>
    <property type="match status" value="1"/>
</dbReference>
<evidence type="ECO:0000259" key="3">
    <source>
        <dbReference type="PROSITE" id="PS51668"/>
    </source>
</evidence>
<keyword evidence="5" id="KW-1185">Reference proteome</keyword>
<dbReference type="Pfam" id="PF01980">
    <property type="entry name" value="TrmO_N"/>
    <property type="match status" value="1"/>
</dbReference>
<dbReference type="InterPro" id="IPR036414">
    <property type="entry name" value="YaeB_N_sf"/>
</dbReference>
<protein>
    <submittedName>
        <fullName evidence="4">tRNA (Thr-GGU) A37 N-methylase</fullName>
    </submittedName>
</protein>
<dbReference type="InterPro" id="IPR023370">
    <property type="entry name" value="TrmO-like_N"/>
</dbReference>
<evidence type="ECO:0000313" key="5">
    <source>
        <dbReference type="Proteomes" id="UP000199598"/>
    </source>
</evidence>
<reference evidence="4 5" key="1">
    <citation type="submission" date="2016-10" db="EMBL/GenBank/DDBJ databases">
        <authorList>
            <person name="Varghese N."/>
            <person name="Submissions S."/>
        </authorList>
    </citation>
    <scope>NUCLEOTIDE SEQUENCE [LARGE SCALE GENOMIC DNA]</scope>
    <source>
        <strain evidence="4 5">DSM 16392</strain>
    </source>
</reference>
<evidence type="ECO:0000256" key="2">
    <source>
        <dbReference type="ARBA" id="ARBA00033753"/>
    </source>
</evidence>
<name>A0A1I4AK52_9HYPH</name>
<keyword evidence="1" id="KW-0949">S-adenosyl-L-methionine</keyword>
<dbReference type="InterPro" id="IPR036413">
    <property type="entry name" value="YaeB-like_sf"/>
</dbReference>
<dbReference type="EMBL" id="FOSK01000006">
    <property type="protein sequence ID" value="SFK56643.1"/>
    <property type="molecule type" value="Genomic_DNA"/>
</dbReference>
<accession>A0A1I4AK52</accession>
<dbReference type="SUPFAM" id="SSF118196">
    <property type="entry name" value="YaeB-like"/>
    <property type="match status" value="1"/>
</dbReference>